<dbReference type="CDD" id="cd13402">
    <property type="entry name" value="LT_TF-like"/>
    <property type="match status" value="1"/>
</dbReference>
<keyword evidence="1" id="KW-1188">Viral release from host cell</keyword>
<evidence type="ECO:0000313" key="5">
    <source>
        <dbReference type="EMBL" id="MDT6990474.1"/>
    </source>
</evidence>
<feature type="coiled-coil region" evidence="2">
    <location>
        <begin position="1315"/>
        <end position="1342"/>
    </location>
</feature>
<name>A0AAW8VWK1_LACPE</name>
<feature type="coiled-coil region" evidence="2">
    <location>
        <begin position="54"/>
        <end position="98"/>
    </location>
</feature>
<dbReference type="PANTHER" id="PTHR37813">
    <property type="entry name" value="FELS-2 PROPHAGE PROTEIN"/>
    <property type="match status" value="1"/>
</dbReference>
<feature type="region of interest" description="Disordered" evidence="3">
    <location>
        <begin position="840"/>
        <end position="878"/>
    </location>
</feature>
<protein>
    <submittedName>
        <fullName evidence="5">Phage tail tape measure protein</fullName>
    </submittedName>
</protein>
<feature type="compositionally biased region" description="Low complexity" evidence="3">
    <location>
        <begin position="840"/>
        <end position="863"/>
    </location>
</feature>
<feature type="region of interest" description="Disordered" evidence="3">
    <location>
        <begin position="1376"/>
        <end position="1396"/>
    </location>
</feature>
<keyword evidence="2" id="KW-0175">Coiled coil</keyword>
<evidence type="ECO:0000256" key="3">
    <source>
        <dbReference type="SAM" id="MobiDB-lite"/>
    </source>
</evidence>
<evidence type="ECO:0000259" key="4">
    <source>
        <dbReference type="Pfam" id="PF10145"/>
    </source>
</evidence>
<dbReference type="InterPro" id="IPR010090">
    <property type="entry name" value="Phage_tape_meas"/>
</dbReference>
<feature type="compositionally biased region" description="Basic and acidic residues" evidence="3">
    <location>
        <begin position="866"/>
        <end position="878"/>
    </location>
</feature>
<dbReference type="Proteomes" id="UP001267003">
    <property type="component" value="Unassembled WGS sequence"/>
</dbReference>
<reference evidence="5" key="1">
    <citation type="submission" date="2023-08" db="EMBL/GenBank/DDBJ databases">
        <authorList>
            <person name="Page C.A."/>
            <person name="Perez-Diaz I.M."/>
        </authorList>
    </citation>
    <scope>NUCLEOTIDE SEQUENCE</scope>
    <source>
        <strain evidence="5">7.8.46</strain>
    </source>
</reference>
<proteinExistence type="predicted"/>
<accession>A0AAW8VWK1</accession>
<evidence type="ECO:0000256" key="1">
    <source>
        <dbReference type="ARBA" id="ARBA00022612"/>
    </source>
</evidence>
<comment type="caution">
    <text evidence="5">The sequence shown here is derived from an EMBL/GenBank/DDBJ whole genome shotgun (WGS) entry which is preliminary data.</text>
</comment>
<organism evidence="5 6">
    <name type="scientific">Lactiplantibacillus pentosus</name>
    <name type="common">Lactobacillus pentosus</name>
    <dbReference type="NCBI Taxonomy" id="1589"/>
    <lineage>
        <taxon>Bacteria</taxon>
        <taxon>Bacillati</taxon>
        <taxon>Bacillota</taxon>
        <taxon>Bacilli</taxon>
        <taxon>Lactobacillales</taxon>
        <taxon>Lactobacillaceae</taxon>
        <taxon>Lactiplantibacillus</taxon>
    </lineage>
</organism>
<feature type="coiled-coil region" evidence="2">
    <location>
        <begin position="162"/>
        <end position="189"/>
    </location>
</feature>
<gene>
    <name evidence="5" type="ORF">RI536_10275</name>
</gene>
<dbReference type="NCBIfam" id="TIGR01760">
    <property type="entry name" value="tape_meas_TP901"/>
    <property type="match status" value="1"/>
</dbReference>
<dbReference type="EMBL" id="JAVLAQ010000001">
    <property type="protein sequence ID" value="MDT6990474.1"/>
    <property type="molecule type" value="Genomic_DNA"/>
</dbReference>
<sequence>METISGYRFRFDIEQSSFKTAIKQMREQLRFLKSDTNASFKEMQSAGNTTEAYSEKAKKLAQQLKVEKEILQQSREQVKELTNSFNRQEDTLKKESEALSSVGTKLRSEKERLEQVKESLGTNSSAYKKLKSNVEGLESSYKSQVTVVSKANSKYENTRKYLNQATTQVTRTRKEIASLTAQEQKANEKAELYKTGITQVKAAIKRTREETSSYVDKLKSEGNVYSAQKAKLSGLKKEHTLLDEQLTKEKTLLSSLNARFGSSSDKVQEQRTRINKLTTAYNKQASEMRSLNSRYGKMSTGMTKVRDTASKTASKISSTFSRYRNAILTVTAATAGLGAATVSGTKKASDLQTTYKTVTNVLVKGGESAKSTAKQVAKMQSDATKYSVKYGKSQSSIAEAYLDLVKRGHTAKEAVAVMKSELQASVATGDKFSDVVSVSSQVIESFGMKTNNTAKMTANTKKVVNELAYTADMTATDFHSLGKGMEYVGSIAKTTGVSLSSTSAMLGVLSNRGLEADKAGTGVRKVLTSLSSNASALKKYGIQVKNSNGNLKSMSNIFTQINDKTKNWGTVKKNAFFKAIFGTTGMNAASILSENATQLGNLTKKVSAAGEKGTYVASLAKANMKTAKNAYAQFKQAGQALVTLLGKNLLPALYKSSKELTKTFYNTQTMAGLKQLGKAVGSLANKIADLFGYLAKHSSALAGIVNNLCTITGLIAKGAWSVFAGTLKTIGKMFGVVHKNGKNSSGVLEDINGILGKIAKHQTALKAVGGVLITYFASKKLLKFATSLKSKWSGLFDLFKSSKSKVAVTATEETAAINTETGAVKRLTAALKEKETVGSSSSVTSEVEDTVSTTSTSGGSSSTWSKAEKETAKTAKNVKKAETATEGVVTKTGRWSKLLTASRSVVSKVGSVALKAVNVVALAAEGIDLGKNIYTSLTSSNTKTKTKAGAKSIGTVLGGGIGAALGSVVPGLGTTAGLALGASIGNALGGSKTTSKLISASKKSIDKLNKYNKTHTIKTVVKADGTTETVTKLTKAAKKAKELQKTFNSLPKSVQSSVKKANASFKTINKSRLKLSVSYDKTSFNSAKKSIISSVNSLYKQVKSSSAKQAKSQLAQAKKMYKNGLISKSDLAKTEKLVKSHYSKTTKSAKSAASSIKKITKQETKQLETETSNRNKAINKVESKYSGKRSSMATEEKSNIAKIKRGQTVTLDGIEYSGQKGINKIQKAYKAKREKLSKDEGKEINSTSRSYSKKRQSIISEYAKKYADKESDLAKTISKTMTNSSKDQKAIMSKLKSSKGKISTQMADKLISESYRTAKKSIKQAEDDYDSEKKTASKKRDDIIAFAKKTYTGNSDYAVKMRKKLTDEANTQYKNSVSAAKQTKEKTESQISAQEKSVVKTAKSQSKGVTTHMVKQGNNTIEAAGKGASGSSNIFSGFIKWLSKIKWLTGVSGSTAKYNATMTKVGGMTYAKGTGNGTVGKTGTALVGEEGTELAYSPTRGTMRLLGTQGAEVTQVYSDEHILNAKDSAKVLNGGYGEGKVLPGFASGTDTLSSFVKSLTKNASKIYKSLSKTVKSAISHPIKTVEKMLSGMTSIKVPNKGWVKSSTWNKAYNNVGKSVIKNAEKIFKKLASAINGGSSGNANNPTGSGVTRWKPVIKKVAANMNVDLTSSGMSAVLSRIKQESNGSATVENDWDSNAKAGTPSIGLLQYIQPTFKSWLPTKAGHKYPNNIRHGASQIAAMFNDSSWLSDISVSGGWGPTGHKRYANGGFSNTEKLAHISEGNQLEAIIPMSSQKGSRGYELLGQVATMFASRDKNKLSAASGTSSTSSASDSTITALLQKVVDGLDNLYTAQYDTALTKNDIYKINKSVSKKQTRIKNFATD</sequence>
<feature type="domain" description="Phage tail tape measure protein" evidence="4">
    <location>
        <begin position="382"/>
        <end position="582"/>
    </location>
</feature>
<dbReference type="PANTHER" id="PTHR37813:SF1">
    <property type="entry name" value="FELS-2 PROPHAGE PROTEIN"/>
    <property type="match status" value="1"/>
</dbReference>
<evidence type="ECO:0000256" key="2">
    <source>
        <dbReference type="SAM" id="Coils"/>
    </source>
</evidence>
<dbReference type="RefSeq" id="WP_216780612.1">
    <property type="nucleotide sequence ID" value="NZ_JAGXBR010000023.1"/>
</dbReference>
<dbReference type="Pfam" id="PF10145">
    <property type="entry name" value="PhageMin_Tail"/>
    <property type="match status" value="1"/>
</dbReference>
<evidence type="ECO:0000313" key="6">
    <source>
        <dbReference type="Proteomes" id="UP001267003"/>
    </source>
</evidence>